<dbReference type="Proteomes" id="UP001498398">
    <property type="component" value="Unassembled WGS sequence"/>
</dbReference>
<evidence type="ECO:0000313" key="3">
    <source>
        <dbReference type="Proteomes" id="UP001498398"/>
    </source>
</evidence>
<proteinExistence type="predicted"/>
<organism evidence="2 3">
    <name type="scientific">Marasmiellus scandens</name>
    <dbReference type="NCBI Taxonomy" id="2682957"/>
    <lineage>
        <taxon>Eukaryota</taxon>
        <taxon>Fungi</taxon>
        <taxon>Dikarya</taxon>
        <taxon>Basidiomycota</taxon>
        <taxon>Agaricomycotina</taxon>
        <taxon>Agaricomycetes</taxon>
        <taxon>Agaricomycetidae</taxon>
        <taxon>Agaricales</taxon>
        <taxon>Marasmiineae</taxon>
        <taxon>Omphalotaceae</taxon>
        <taxon>Marasmiellus</taxon>
    </lineage>
</organism>
<reference evidence="2 3" key="1">
    <citation type="submission" date="2024-01" db="EMBL/GenBank/DDBJ databases">
        <title>A draft genome for the cacao thread blight pathogen Marasmiellus scandens.</title>
        <authorList>
            <person name="Baruah I.K."/>
            <person name="Leung J."/>
            <person name="Bukari Y."/>
            <person name="Amoako-Attah I."/>
            <person name="Meinhardt L.W."/>
            <person name="Bailey B.A."/>
            <person name="Cohen S.P."/>
        </authorList>
    </citation>
    <scope>NUCLEOTIDE SEQUENCE [LARGE SCALE GENOMIC DNA]</scope>
    <source>
        <strain evidence="2 3">GH-19</strain>
    </source>
</reference>
<gene>
    <name evidence="2" type="ORF">VKT23_006065</name>
</gene>
<feature type="compositionally biased region" description="Basic and acidic residues" evidence="1">
    <location>
        <begin position="77"/>
        <end position="86"/>
    </location>
</feature>
<sequence>MATTTGDNCAVGVDGKLLDASEISWSFDSDPAVIPPASWKPLGSSTLGSTKNAFDMLLSKGHTPASSIAGQRRSTRDRRPTEKVLENLKAATSKGKRKASPEPYHRVNYPEDFPDPHGIYRIYY</sequence>
<feature type="compositionally biased region" description="Basic and acidic residues" evidence="1">
    <location>
        <begin position="99"/>
        <end position="109"/>
    </location>
</feature>
<name>A0ABR1JQJ4_9AGAR</name>
<comment type="caution">
    <text evidence="2">The sequence shown here is derived from an EMBL/GenBank/DDBJ whole genome shotgun (WGS) entry which is preliminary data.</text>
</comment>
<evidence type="ECO:0000256" key="1">
    <source>
        <dbReference type="SAM" id="MobiDB-lite"/>
    </source>
</evidence>
<dbReference type="EMBL" id="JBANRG010000007">
    <property type="protein sequence ID" value="KAK7464860.1"/>
    <property type="molecule type" value="Genomic_DNA"/>
</dbReference>
<accession>A0ABR1JQJ4</accession>
<protein>
    <submittedName>
        <fullName evidence="2">Uncharacterized protein</fullName>
    </submittedName>
</protein>
<feature type="region of interest" description="Disordered" evidence="1">
    <location>
        <begin position="61"/>
        <end position="110"/>
    </location>
</feature>
<evidence type="ECO:0000313" key="2">
    <source>
        <dbReference type="EMBL" id="KAK7464860.1"/>
    </source>
</evidence>
<keyword evidence="3" id="KW-1185">Reference proteome</keyword>